<evidence type="ECO:0000256" key="1">
    <source>
        <dbReference type="SAM" id="SignalP"/>
    </source>
</evidence>
<evidence type="ECO:0000313" key="2">
    <source>
        <dbReference type="EMBL" id="KAJ7756183.1"/>
    </source>
</evidence>
<dbReference type="Gene3D" id="2.60.120.260">
    <property type="entry name" value="Galactose-binding domain-like"/>
    <property type="match status" value="1"/>
</dbReference>
<protein>
    <submittedName>
        <fullName evidence="2">Uncharacterized protein</fullName>
    </submittedName>
</protein>
<gene>
    <name evidence="2" type="ORF">B0H16DRAFT_1538932</name>
</gene>
<evidence type="ECO:0000313" key="3">
    <source>
        <dbReference type="Proteomes" id="UP001215598"/>
    </source>
</evidence>
<accession>A0AAD7J3U2</accession>
<dbReference type="Proteomes" id="UP001215598">
    <property type="component" value="Unassembled WGS sequence"/>
</dbReference>
<reference evidence="2" key="1">
    <citation type="submission" date="2023-03" db="EMBL/GenBank/DDBJ databases">
        <title>Massive genome expansion in bonnet fungi (Mycena s.s.) driven by repeated elements and novel gene families across ecological guilds.</title>
        <authorList>
            <consortium name="Lawrence Berkeley National Laboratory"/>
            <person name="Harder C.B."/>
            <person name="Miyauchi S."/>
            <person name="Viragh M."/>
            <person name="Kuo A."/>
            <person name="Thoen E."/>
            <person name="Andreopoulos B."/>
            <person name="Lu D."/>
            <person name="Skrede I."/>
            <person name="Drula E."/>
            <person name="Henrissat B."/>
            <person name="Morin E."/>
            <person name="Kohler A."/>
            <person name="Barry K."/>
            <person name="LaButti K."/>
            <person name="Morin E."/>
            <person name="Salamov A."/>
            <person name="Lipzen A."/>
            <person name="Mereny Z."/>
            <person name="Hegedus B."/>
            <person name="Baldrian P."/>
            <person name="Stursova M."/>
            <person name="Weitz H."/>
            <person name="Taylor A."/>
            <person name="Grigoriev I.V."/>
            <person name="Nagy L.G."/>
            <person name="Martin F."/>
            <person name="Kauserud H."/>
        </authorList>
    </citation>
    <scope>NUCLEOTIDE SEQUENCE</scope>
    <source>
        <strain evidence="2">CBHHK182m</strain>
    </source>
</reference>
<keyword evidence="3" id="KW-1185">Reference proteome</keyword>
<keyword evidence="1" id="KW-0732">Signal</keyword>
<proteinExistence type="predicted"/>
<organism evidence="2 3">
    <name type="scientific">Mycena metata</name>
    <dbReference type="NCBI Taxonomy" id="1033252"/>
    <lineage>
        <taxon>Eukaryota</taxon>
        <taxon>Fungi</taxon>
        <taxon>Dikarya</taxon>
        <taxon>Basidiomycota</taxon>
        <taxon>Agaricomycotina</taxon>
        <taxon>Agaricomycetes</taxon>
        <taxon>Agaricomycetidae</taxon>
        <taxon>Agaricales</taxon>
        <taxon>Marasmiineae</taxon>
        <taxon>Mycenaceae</taxon>
        <taxon>Mycena</taxon>
    </lineage>
</organism>
<sequence>MWPLHLVVLCFLGRFAVTNALYYIDDQDSFLTYNSSAGIGYNDKWRKYSRKCFDGTASYTQCYPEDHCTITIPFNGTGITLFVAMDFGDIYNTSISLDGAPGTNHFTYQNDSKASGYNMTLYDIQGLNWNTHSLKVGLEPGVSRLLFDYAAVTGDKPNGGATSLAGVFSFPLLAAVVAIITTAL</sequence>
<dbReference type="AlphaFoldDB" id="A0AAD7J3U2"/>
<comment type="caution">
    <text evidence="2">The sequence shown here is derived from an EMBL/GenBank/DDBJ whole genome shotgun (WGS) entry which is preliminary data.</text>
</comment>
<feature type="signal peptide" evidence="1">
    <location>
        <begin position="1"/>
        <end position="20"/>
    </location>
</feature>
<feature type="chain" id="PRO_5041963608" evidence="1">
    <location>
        <begin position="21"/>
        <end position="184"/>
    </location>
</feature>
<name>A0AAD7J3U2_9AGAR</name>
<dbReference type="EMBL" id="JARKIB010000047">
    <property type="protein sequence ID" value="KAJ7756183.1"/>
    <property type="molecule type" value="Genomic_DNA"/>
</dbReference>